<comment type="caution">
    <text evidence="9">The sequence shown here is derived from an EMBL/GenBank/DDBJ whole genome shotgun (WGS) entry which is preliminary data.</text>
</comment>
<feature type="compositionally biased region" description="Low complexity" evidence="5">
    <location>
        <begin position="488"/>
        <end position="501"/>
    </location>
</feature>
<feature type="transmembrane region" description="Helical" evidence="6">
    <location>
        <begin position="361"/>
        <end position="383"/>
    </location>
</feature>
<dbReference type="Gene3D" id="3.30.450.20">
    <property type="entry name" value="PAS domain"/>
    <property type="match status" value="1"/>
</dbReference>
<dbReference type="PANTHER" id="PTHR32089:SF117">
    <property type="entry name" value="METHYL ACCEPTING SENSORY TRANSDUCER WITH CACHE_1 SMALL MOLECULE BINDING DOMAIN"/>
    <property type="match status" value="1"/>
</dbReference>
<sequence>MLSSTSSLTSKLLIIIGALFIMLALIFISASFVLQKSAGSRIGDTVSTEIREQIEATVTARASEYSAQTEALITAAYKYPFVLASILQNSIENRGQNALTRAQAEAAVRSVLAESDTSSLYAQFEVGQFDGRQNDFLSGFSHSVDGTGSFEVYFVRDQDGQIVQEPIDDAAEKFDTTTDEFGFRAAEWFLCNKEQMRPCVANPYEYEIRPGYSELMTSLTVPVIANGRFRGVVGADLNLPILQQRANELKTSLYNGRSTVFVVSDKGFLAAATDNEDKLARPFAEVFSNKSRSESLLSLSGGSETLTADGKIFVTIPINIALADTTWYLVVGVDESAALAPVKNVTNEIDASTVSMITTQVLAAIIATAAALFVVLLLTRSIVRPVKQVADRMSELSGKGGDLTQEIKVESHAELIQLSTAFNQFREKVRDLLDQAKQSCADVIGNSKTTQENADKTENQIRSQELEIDSVVTAITQMSEAAREVAQTAADTASNADTANESVKETEQEVSESTESVRALSDDMVEASSAVNTVSQRTEDIQKILDVIGSIAEQTNLLALNAAIEAARAGEEGRGFSVVADEVRGLASRTADSVDEIANVIRGLRSEVSRTVGIMEQGTKRAESAAERAQSSFSKMKTTAKQIEEISARMMQMATAAEQQSQVSEELNKNMVTIGDITKEVSLLSAASAGSAKEIYDSVNSLDQLLAKLKTH</sequence>
<dbReference type="PANTHER" id="PTHR32089">
    <property type="entry name" value="METHYL-ACCEPTING CHEMOTAXIS PROTEIN MCPB"/>
    <property type="match status" value="1"/>
</dbReference>
<evidence type="ECO:0000256" key="1">
    <source>
        <dbReference type="ARBA" id="ARBA00004370"/>
    </source>
</evidence>
<organism evidence="9 10">
    <name type="scientific">Alteromonas sediminis</name>
    <dbReference type="NCBI Taxonomy" id="2259342"/>
    <lineage>
        <taxon>Bacteria</taxon>
        <taxon>Pseudomonadati</taxon>
        <taxon>Pseudomonadota</taxon>
        <taxon>Gammaproteobacteria</taxon>
        <taxon>Alteromonadales</taxon>
        <taxon>Alteromonadaceae</taxon>
        <taxon>Alteromonas/Salinimonas group</taxon>
        <taxon>Alteromonas</taxon>
    </lineage>
</organism>
<dbReference type="GO" id="GO:0007165">
    <property type="term" value="P:signal transduction"/>
    <property type="evidence" value="ECO:0007669"/>
    <property type="project" value="UniProtKB-KW"/>
</dbReference>
<gene>
    <name evidence="9" type="ORF">DRW07_00875</name>
</gene>
<dbReference type="AlphaFoldDB" id="A0A3N5Y3R8"/>
<feature type="transmembrane region" description="Helical" evidence="6">
    <location>
        <begin position="12"/>
        <end position="34"/>
    </location>
</feature>
<evidence type="ECO:0000256" key="2">
    <source>
        <dbReference type="ARBA" id="ARBA00023224"/>
    </source>
</evidence>
<evidence type="ECO:0000259" key="8">
    <source>
        <dbReference type="PROSITE" id="PS50885"/>
    </source>
</evidence>
<feature type="domain" description="Methyl-accepting transducer" evidence="7">
    <location>
        <begin position="439"/>
        <end position="675"/>
    </location>
</feature>
<dbReference type="CDD" id="cd06225">
    <property type="entry name" value="HAMP"/>
    <property type="match status" value="1"/>
</dbReference>
<dbReference type="Pfam" id="PF00015">
    <property type="entry name" value="MCPsignal"/>
    <property type="match status" value="1"/>
</dbReference>
<dbReference type="SMART" id="SM00283">
    <property type="entry name" value="MA"/>
    <property type="match status" value="1"/>
</dbReference>
<reference evidence="9 10" key="1">
    <citation type="submission" date="2018-11" db="EMBL/GenBank/DDBJ databases">
        <authorList>
            <person name="Ye M.-Q."/>
            <person name="Du Z.-J."/>
        </authorList>
    </citation>
    <scope>NUCLEOTIDE SEQUENCE [LARGE SCALE GENOMIC DNA]</scope>
    <source>
        <strain evidence="9 10">U0105</strain>
    </source>
</reference>
<dbReference type="EMBL" id="RPOK01000001">
    <property type="protein sequence ID" value="RPJ68000.1"/>
    <property type="molecule type" value="Genomic_DNA"/>
</dbReference>
<dbReference type="PROSITE" id="PS50885">
    <property type="entry name" value="HAMP"/>
    <property type="match status" value="1"/>
</dbReference>
<keyword evidence="10" id="KW-1185">Reference proteome</keyword>
<dbReference type="SUPFAM" id="SSF58104">
    <property type="entry name" value="Methyl-accepting chemotaxis protein (MCP) signaling domain"/>
    <property type="match status" value="1"/>
</dbReference>
<dbReference type="Gene3D" id="1.10.287.950">
    <property type="entry name" value="Methyl-accepting chemotaxis protein"/>
    <property type="match status" value="1"/>
</dbReference>
<keyword evidence="2 4" id="KW-0807">Transducer</keyword>
<dbReference type="OrthoDB" id="2489132at2"/>
<dbReference type="Gene3D" id="6.10.340.10">
    <property type="match status" value="1"/>
</dbReference>
<dbReference type="FunFam" id="1.10.287.950:FF:000001">
    <property type="entry name" value="Methyl-accepting chemotaxis sensory transducer"/>
    <property type="match status" value="1"/>
</dbReference>
<dbReference type="SMART" id="SM00304">
    <property type="entry name" value="HAMP"/>
    <property type="match status" value="2"/>
</dbReference>
<dbReference type="InterPro" id="IPR004089">
    <property type="entry name" value="MCPsignal_dom"/>
</dbReference>
<feature type="region of interest" description="Disordered" evidence="5">
    <location>
        <begin position="488"/>
        <end position="512"/>
    </location>
</feature>
<comment type="similarity">
    <text evidence="3">Belongs to the methyl-accepting chemotaxis (MCP) protein family.</text>
</comment>
<accession>A0A3N5Y3R8</accession>
<dbReference type="InterPro" id="IPR003660">
    <property type="entry name" value="HAMP_dom"/>
</dbReference>
<protein>
    <submittedName>
        <fullName evidence="9">Methyl-accepting chemotaxis protein</fullName>
    </submittedName>
</protein>
<evidence type="ECO:0000256" key="4">
    <source>
        <dbReference type="PROSITE-ProRule" id="PRU00284"/>
    </source>
</evidence>
<keyword evidence="6" id="KW-0812">Transmembrane</keyword>
<evidence type="ECO:0000256" key="3">
    <source>
        <dbReference type="ARBA" id="ARBA00029447"/>
    </source>
</evidence>
<dbReference type="RefSeq" id="WP_124026002.1">
    <property type="nucleotide sequence ID" value="NZ_JBHRSN010000005.1"/>
</dbReference>
<proteinExistence type="inferred from homology"/>
<dbReference type="CDD" id="cd12913">
    <property type="entry name" value="PDC1_MCP_like"/>
    <property type="match status" value="1"/>
</dbReference>
<dbReference type="Proteomes" id="UP000275281">
    <property type="component" value="Unassembled WGS sequence"/>
</dbReference>
<comment type="subcellular location">
    <subcellularLocation>
        <location evidence="1">Membrane</location>
    </subcellularLocation>
</comment>
<name>A0A3N5Y3R8_9ALTE</name>
<dbReference type="Pfam" id="PF00672">
    <property type="entry name" value="HAMP"/>
    <property type="match status" value="1"/>
</dbReference>
<evidence type="ECO:0000313" key="10">
    <source>
        <dbReference type="Proteomes" id="UP000275281"/>
    </source>
</evidence>
<dbReference type="GO" id="GO:0006935">
    <property type="term" value="P:chemotaxis"/>
    <property type="evidence" value="ECO:0007669"/>
    <property type="project" value="UniProtKB-ARBA"/>
</dbReference>
<evidence type="ECO:0000313" key="9">
    <source>
        <dbReference type="EMBL" id="RPJ68000.1"/>
    </source>
</evidence>
<dbReference type="PROSITE" id="PS50111">
    <property type="entry name" value="CHEMOTAXIS_TRANSDUC_2"/>
    <property type="match status" value="1"/>
</dbReference>
<evidence type="ECO:0000256" key="5">
    <source>
        <dbReference type="SAM" id="MobiDB-lite"/>
    </source>
</evidence>
<feature type="domain" description="HAMP" evidence="8">
    <location>
        <begin position="380"/>
        <end position="434"/>
    </location>
</feature>
<keyword evidence="6" id="KW-1133">Transmembrane helix</keyword>
<keyword evidence="6" id="KW-0472">Membrane</keyword>
<evidence type="ECO:0000256" key="6">
    <source>
        <dbReference type="SAM" id="Phobius"/>
    </source>
</evidence>
<dbReference type="CDD" id="cd11386">
    <property type="entry name" value="MCP_signal"/>
    <property type="match status" value="1"/>
</dbReference>
<evidence type="ECO:0000259" key="7">
    <source>
        <dbReference type="PROSITE" id="PS50111"/>
    </source>
</evidence>
<dbReference type="GO" id="GO:0016020">
    <property type="term" value="C:membrane"/>
    <property type="evidence" value="ECO:0007669"/>
    <property type="project" value="UniProtKB-SubCell"/>
</dbReference>